<dbReference type="PANTHER" id="PTHR30404">
    <property type="entry name" value="N-ACETYLMURAMOYL-L-ALANINE AMIDASE"/>
    <property type="match status" value="1"/>
</dbReference>
<evidence type="ECO:0000256" key="2">
    <source>
        <dbReference type="SAM" id="MobiDB-lite"/>
    </source>
</evidence>
<name>A0A9E2KAN4_9FIRM</name>
<feature type="region of interest" description="Disordered" evidence="2">
    <location>
        <begin position="156"/>
        <end position="194"/>
    </location>
</feature>
<dbReference type="SMART" id="SM00646">
    <property type="entry name" value="Ami_3"/>
    <property type="match status" value="1"/>
</dbReference>
<dbReference type="EC" id="3.5.1.28" evidence="5"/>
<feature type="chain" id="PRO_5038674038" evidence="3">
    <location>
        <begin position="25"/>
        <end position="497"/>
    </location>
</feature>
<feature type="compositionally biased region" description="Polar residues" evidence="2">
    <location>
        <begin position="164"/>
        <end position="183"/>
    </location>
</feature>
<dbReference type="Pfam" id="PF01520">
    <property type="entry name" value="Amidase_3"/>
    <property type="match status" value="1"/>
</dbReference>
<dbReference type="InterPro" id="IPR036582">
    <property type="entry name" value="Mao_N_sf"/>
</dbReference>
<evidence type="ECO:0000256" key="1">
    <source>
        <dbReference type="ARBA" id="ARBA00022801"/>
    </source>
</evidence>
<reference evidence="5" key="2">
    <citation type="submission" date="2021-04" db="EMBL/GenBank/DDBJ databases">
        <authorList>
            <person name="Gilroy R."/>
        </authorList>
    </citation>
    <scope>NUCLEOTIDE SEQUENCE</scope>
    <source>
        <strain evidence="5">B5-657</strain>
    </source>
</reference>
<dbReference type="EMBL" id="JAHLFQ010000006">
    <property type="protein sequence ID" value="MBU3803187.1"/>
    <property type="molecule type" value="Genomic_DNA"/>
</dbReference>
<dbReference type="InterPro" id="IPR012854">
    <property type="entry name" value="Cu_amine_oxidase-like_N"/>
</dbReference>
<dbReference type="SUPFAM" id="SSF55383">
    <property type="entry name" value="Copper amine oxidase, domain N"/>
    <property type="match status" value="1"/>
</dbReference>
<evidence type="ECO:0000313" key="5">
    <source>
        <dbReference type="EMBL" id="MBU3803187.1"/>
    </source>
</evidence>
<dbReference type="Gene3D" id="3.40.630.40">
    <property type="entry name" value="Zn-dependent exopeptidases"/>
    <property type="match status" value="1"/>
</dbReference>
<keyword evidence="1 5" id="KW-0378">Hydrolase</keyword>
<dbReference type="InterPro" id="IPR050695">
    <property type="entry name" value="N-acetylmuramoyl_amidase_3"/>
</dbReference>
<evidence type="ECO:0000313" key="6">
    <source>
        <dbReference type="Proteomes" id="UP000824229"/>
    </source>
</evidence>
<dbReference type="CDD" id="cd02696">
    <property type="entry name" value="MurNAc-LAA"/>
    <property type="match status" value="1"/>
</dbReference>
<feature type="signal peptide" evidence="3">
    <location>
        <begin position="1"/>
        <end position="24"/>
    </location>
</feature>
<organism evidence="5 6">
    <name type="scientific">Candidatus Cellulosilyticum pullistercoris</name>
    <dbReference type="NCBI Taxonomy" id="2838521"/>
    <lineage>
        <taxon>Bacteria</taxon>
        <taxon>Bacillati</taxon>
        <taxon>Bacillota</taxon>
        <taxon>Clostridia</taxon>
        <taxon>Lachnospirales</taxon>
        <taxon>Cellulosilyticaceae</taxon>
        <taxon>Cellulosilyticum</taxon>
    </lineage>
</organism>
<proteinExistence type="predicted"/>
<dbReference type="Proteomes" id="UP000824229">
    <property type="component" value="Unassembled WGS sequence"/>
</dbReference>
<evidence type="ECO:0000256" key="3">
    <source>
        <dbReference type="SAM" id="SignalP"/>
    </source>
</evidence>
<keyword evidence="3" id="KW-0732">Signal</keyword>
<dbReference type="Pfam" id="PF07833">
    <property type="entry name" value="Cu_amine_oxidN1"/>
    <property type="match status" value="1"/>
</dbReference>
<dbReference type="Gene3D" id="3.30.457.10">
    <property type="entry name" value="Copper amine oxidase-like, N-terminal domain"/>
    <property type="match status" value="1"/>
</dbReference>
<dbReference type="InterPro" id="IPR002508">
    <property type="entry name" value="MurNAc-LAA_cat"/>
</dbReference>
<dbReference type="SUPFAM" id="SSF53187">
    <property type="entry name" value="Zn-dependent exopeptidases"/>
    <property type="match status" value="1"/>
</dbReference>
<feature type="domain" description="MurNAc-LAA" evidence="4">
    <location>
        <begin position="375"/>
        <end position="487"/>
    </location>
</feature>
<accession>A0A9E2KAN4</accession>
<reference evidence="5" key="1">
    <citation type="journal article" date="2021" name="PeerJ">
        <title>Extensive microbial diversity within the chicken gut microbiome revealed by metagenomics and culture.</title>
        <authorList>
            <person name="Gilroy R."/>
            <person name="Ravi A."/>
            <person name="Getino M."/>
            <person name="Pursley I."/>
            <person name="Horton D.L."/>
            <person name="Alikhan N.F."/>
            <person name="Baker D."/>
            <person name="Gharbi K."/>
            <person name="Hall N."/>
            <person name="Watson M."/>
            <person name="Adriaenssens E.M."/>
            <person name="Foster-Nyarko E."/>
            <person name="Jarju S."/>
            <person name="Secka A."/>
            <person name="Antonio M."/>
            <person name="Oren A."/>
            <person name="Chaudhuri R.R."/>
            <person name="La Ragione R."/>
            <person name="Hildebrand F."/>
            <person name="Pallen M.J."/>
        </authorList>
    </citation>
    <scope>NUCLEOTIDE SEQUENCE</scope>
    <source>
        <strain evidence="5">B5-657</strain>
    </source>
</reference>
<dbReference type="GO" id="GO:0009253">
    <property type="term" value="P:peptidoglycan catabolic process"/>
    <property type="evidence" value="ECO:0007669"/>
    <property type="project" value="InterPro"/>
</dbReference>
<evidence type="ECO:0000259" key="4">
    <source>
        <dbReference type="SMART" id="SM00646"/>
    </source>
</evidence>
<dbReference type="AlphaFoldDB" id="A0A9E2KAN4"/>
<dbReference type="PANTHER" id="PTHR30404:SF0">
    <property type="entry name" value="N-ACETYLMURAMOYL-L-ALANINE AMIDASE AMIC"/>
    <property type="match status" value="1"/>
</dbReference>
<dbReference type="GO" id="GO:0008745">
    <property type="term" value="F:N-acetylmuramoyl-L-alanine amidase activity"/>
    <property type="evidence" value="ECO:0007669"/>
    <property type="project" value="UniProtKB-EC"/>
</dbReference>
<gene>
    <name evidence="5" type="ORF">H9872_00290</name>
</gene>
<dbReference type="GO" id="GO:0030288">
    <property type="term" value="C:outer membrane-bounded periplasmic space"/>
    <property type="evidence" value="ECO:0007669"/>
    <property type="project" value="TreeGrafter"/>
</dbReference>
<sequence length="497" mass="55935">MKNKLIKGMLLLVMICMSHTVVYAETMQLIYDGEAHLYYNDPINLYIDGNQIITTVMPPIQFDGAVVVPAREVFSVTGATVEWRPSEQSVYVHNETSLIVLKINSNEAWVDGEIKYLNMPAKLINDKVMIPVRFISEALGYTVDWSQTERTIRIKTSDSDQEVDSNQSDDINVDNTDGNNSETPIIDPNEDSNGIQIDNSQLDPWLYSNSIYYKSEEEALILNSIEGLEAEHITVEENYHNKQIVIHLNKDYSQYLQAGTWEKSIGAITKLQIKHEALETQIILSTSTVQALIVEAQENQIVMKVVKPSSKYDKIVVIDAGHGDHDSGTTYSGLKEKDLTLSISQAVVAQLEADPNIKVYATREDDTFLELMERSSFSNEIEPDLFVSIHINSVDGNAAASGTETYYTEKADTRNKTFATMVQSALVKEFGTRNRGVKANTFVVTRYTNAPAILIEIGFLTNEGDRVMMTSPDFTSRYARTIYECILEYYAMGYHLQ</sequence>
<protein>
    <submittedName>
        <fullName evidence="5">N-acetylmuramoyl-L-alanine amidase</fullName>
        <ecNumber evidence="5">3.5.1.28</ecNumber>
    </submittedName>
</protein>
<comment type="caution">
    <text evidence="5">The sequence shown here is derived from an EMBL/GenBank/DDBJ whole genome shotgun (WGS) entry which is preliminary data.</text>
</comment>